<reference evidence="2 3" key="1">
    <citation type="journal article" date="2012" name="PLoS Pathog.">
        <title>Comparative pathogenomics reveals horizontally acquired novel virulence genes in fungi infecting cereal hosts.</title>
        <authorList>
            <person name="Gardiner D.M."/>
            <person name="McDonald M.C."/>
            <person name="Covarelli L."/>
            <person name="Solomon P.S."/>
            <person name="Rusu A.G."/>
            <person name="Marshall M."/>
            <person name="Kazan K."/>
            <person name="Chakraborty S."/>
            <person name="McDonald B.A."/>
            <person name="Manners J.M."/>
        </authorList>
    </citation>
    <scope>NUCLEOTIDE SEQUENCE [LARGE SCALE GENOMIC DNA]</scope>
    <source>
        <strain evidence="2 3">CS3096</strain>
    </source>
</reference>
<dbReference type="KEGG" id="fpu:FPSE_01441"/>
<feature type="region of interest" description="Disordered" evidence="1">
    <location>
        <begin position="195"/>
        <end position="215"/>
    </location>
</feature>
<evidence type="ECO:0000313" key="3">
    <source>
        <dbReference type="Proteomes" id="UP000007978"/>
    </source>
</evidence>
<name>K3UZS0_FUSPC</name>
<dbReference type="HOGENOM" id="CLU_025581_2_0_1"/>
<dbReference type="InterPro" id="IPR036770">
    <property type="entry name" value="Ankyrin_rpt-contain_sf"/>
</dbReference>
<dbReference type="OrthoDB" id="3200163at2759"/>
<comment type="caution">
    <text evidence="2">The sequence shown here is derived from an EMBL/GenBank/DDBJ whole genome shotgun (WGS) entry which is preliminary data.</text>
</comment>
<sequence length="682" mass="78779">METAASLIAFIQVAGKIVELIIEVNQLWGEAKDLPGDLRDILEELDDYALVFEELKEQIEYDQTHNTRSNGSCMSRSFMAATKAKEILKELVEEINMTIHSKKEGLQRRLSSFKLLMKKEKIERYQKRLQRSITLLQTAISTYQIAMMRQNTEIIVGRVTDNFSEKFEYLQLNQTSMLATSAAYQTEQKQLCGSSNSKQQELCTPQRGRLPSSKQYTSSWTGHFSMSRTSAEGAWQAYLQLPSWLSQSTHIFQSYPTRSGWTFNYRVYNIVAPDSEIIARIHNGDKNGVLELFSARKASPFDKDSDGASLLYHAARSKHYDICKLLLNMGLEDTLFEVVGRDRESPLKPLVYNPEKDAMGHDWERIVTLFQTYLQDPEDMPVTRLFDFLHEWAHSDNFVFIFRTRFMPKYYTWPSRIRFEAVRLGSFHLRSCASLPKLLSEDSKVSQLDVSLSSHENFSLLHSAAISLGIRFADEAIPKRRGEFQWGTYNDGWDDFVIDIASVSESEDLHHVEAVSPWDVYKVPQWKGTPLFSLLGGTLCYLTTGTSFFHWNHVFQKTLHQWLGDLKIAGVDLLRYGTRERGFFRDHVLRGAFDSNAITSSRVLIREAMANGSYDTNVTHSLRENISENRWIPIRLVDLKVGEDITDWEILWAPEFEYMACEFWRLFEEEENTMIPGAWVED</sequence>
<evidence type="ECO:0000256" key="1">
    <source>
        <dbReference type="SAM" id="MobiDB-lite"/>
    </source>
</evidence>
<dbReference type="Gene3D" id="1.25.40.20">
    <property type="entry name" value="Ankyrin repeat-containing domain"/>
    <property type="match status" value="1"/>
</dbReference>
<keyword evidence="3" id="KW-1185">Reference proteome</keyword>
<dbReference type="RefSeq" id="XP_009252836.1">
    <property type="nucleotide sequence ID" value="XM_009254561.1"/>
</dbReference>
<evidence type="ECO:0000313" key="2">
    <source>
        <dbReference type="EMBL" id="EKJ78336.1"/>
    </source>
</evidence>
<dbReference type="SUPFAM" id="SSF48403">
    <property type="entry name" value="Ankyrin repeat"/>
    <property type="match status" value="1"/>
</dbReference>
<accession>K3UZS0</accession>
<gene>
    <name evidence="2" type="ORF">FPSE_01441</name>
</gene>
<protein>
    <submittedName>
        <fullName evidence="2">Uncharacterized protein</fullName>
    </submittedName>
</protein>
<dbReference type="Proteomes" id="UP000007978">
    <property type="component" value="Chromosome 1"/>
</dbReference>
<dbReference type="GeneID" id="20360061"/>
<dbReference type="eggNOG" id="ENOG502SQZW">
    <property type="taxonomic scope" value="Eukaryota"/>
</dbReference>
<dbReference type="EMBL" id="AFNW01000049">
    <property type="protein sequence ID" value="EKJ78336.1"/>
    <property type="molecule type" value="Genomic_DNA"/>
</dbReference>
<proteinExistence type="predicted"/>
<dbReference type="AlphaFoldDB" id="K3UZS0"/>
<organism evidence="2 3">
    <name type="scientific">Fusarium pseudograminearum (strain CS3096)</name>
    <name type="common">Wheat and barley crown-rot fungus</name>
    <dbReference type="NCBI Taxonomy" id="1028729"/>
    <lineage>
        <taxon>Eukaryota</taxon>
        <taxon>Fungi</taxon>
        <taxon>Dikarya</taxon>
        <taxon>Ascomycota</taxon>
        <taxon>Pezizomycotina</taxon>
        <taxon>Sordariomycetes</taxon>
        <taxon>Hypocreomycetidae</taxon>
        <taxon>Hypocreales</taxon>
        <taxon>Nectriaceae</taxon>
        <taxon>Fusarium</taxon>
    </lineage>
</organism>